<dbReference type="STRING" id="681398.PJIAN_3694"/>
<evidence type="ECO:0000256" key="5">
    <source>
        <dbReference type="ARBA" id="ARBA00022023"/>
    </source>
</evidence>
<dbReference type="GO" id="GO:0006284">
    <property type="term" value="P:base-excision repair"/>
    <property type="evidence" value="ECO:0007669"/>
    <property type="project" value="UniProtKB-UniRule"/>
</dbReference>
<evidence type="ECO:0000256" key="8">
    <source>
        <dbReference type="ARBA" id="ARBA00022763"/>
    </source>
</evidence>
<dbReference type="SMART" id="SM00478">
    <property type="entry name" value="ENDO3c"/>
    <property type="match status" value="1"/>
</dbReference>
<evidence type="ECO:0000256" key="1">
    <source>
        <dbReference type="ARBA" id="ARBA00000843"/>
    </source>
</evidence>
<dbReference type="AlphaFoldDB" id="A0A171A7Q2"/>
<reference evidence="17" key="2">
    <citation type="journal article" date="2017" name="Genome Announc.">
        <title>Draft genome sequence of Paludibacter jiangxiensis NM7(T), a propionate-producing fermentative bacterium.</title>
        <authorList>
            <person name="Qiu Y.-L."/>
            <person name="Tourlousse D.M."/>
            <person name="Matsuura N."/>
            <person name="Ohashi A."/>
            <person name="Sekiguchi Y."/>
        </authorList>
    </citation>
    <scope>NUCLEOTIDE SEQUENCE [LARGE SCALE GENOMIC DNA]</scope>
    <source>
        <strain evidence="17">NM7</strain>
    </source>
</reference>
<accession>A0A171A7Q2</accession>
<evidence type="ECO:0000256" key="4">
    <source>
        <dbReference type="ARBA" id="ARBA00012045"/>
    </source>
</evidence>
<comment type="caution">
    <text evidence="16">The sequence shown here is derived from an EMBL/GenBank/DDBJ whole genome shotgun (WGS) entry which is preliminary data.</text>
</comment>
<keyword evidence="6" id="KW-0004">4Fe-4S</keyword>
<proteinExistence type="inferred from homology"/>
<evidence type="ECO:0000313" key="17">
    <source>
        <dbReference type="Proteomes" id="UP000076586"/>
    </source>
</evidence>
<comment type="cofactor">
    <cofactor evidence="14">
        <name>[4Fe-4S] cluster</name>
        <dbReference type="ChEBI" id="CHEBI:49883"/>
    </cofactor>
    <text evidence="14">Binds 1 [4Fe-4S] cluster.</text>
</comment>
<dbReference type="GO" id="GO:0032357">
    <property type="term" value="F:oxidized purine DNA binding"/>
    <property type="evidence" value="ECO:0007669"/>
    <property type="project" value="TreeGrafter"/>
</dbReference>
<dbReference type="InterPro" id="IPR044298">
    <property type="entry name" value="MIG/MutY"/>
</dbReference>
<evidence type="ECO:0000256" key="10">
    <source>
        <dbReference type="ARBA" id="ARBA00023004"/>
    </source>
</evidence>
<keyword evidence="10 14" id="KW-0408">Iron</keyword>
<dbReference type="Gene3D" id="3.90.79.10">
    <property type="entry name" value="Nucleoside Triphosphate Pyrophosphohydrolase"/>
    <property type="match status" value="1"/>
</dbReference>
<evidence type="ECO:0000256" key="11">
    <source>
        <dbReference type="ARBA" id="ARBA00023014"/>
    </source>
</evidence>
<dbReference type="CDD" id="cd00056">
    <property type="entry name" value="ENDO3c"/>
    <property type="match status" value="1"/>
</dbReference>
<dbReference type="Pfam" id="PF00730">
    <property type="entry name" value="HhH-GPD"/>
    <property type="match status" value="1"/>
</dbReference>
<dbReference type="GO" id="GO:0006298">
    <property type="term" value="P:mismatch repair"/>
    <property type="evidence" value="ECO:0007669"/>
    <property type="project" value="TreeGrafter"/>
</dbReference>
<dbReference type="Gene3D" id="1.10.340.30">
    <property type="entry name" value="Hypothetical protein, domain 2"/>
    <property type="match status" value="1"/>
</dbReference>
<dbReference type="NCBIfam" id="TIGR01084">
    <property type="entry name" value="mutY"/>
    <property type="match status" value="1"/>
</dbReference>
<dbReference type="Pfam" id="PF14815">
    <property type="entry name" value="NUDIX_4"/>
    <property type="match status" value="1"/>
</dbReference>
<keyword evidence="9" id="KW-0378">Hydrolase</keyword>
<evidence type="ECO:0000256" key="13">
    <source>
        <dbReference type="ARBA" id="ARBA00023295"/>
    </source>
</evidence>
<keyword evidence="7" id="KW-0479">Metal-binding</keyword>
<evidence type="ECO:0000256" key="3">
    <source>
        <dbReference type="ARBA" id="ARBA00008343"/>
    </source>
</evidence>
<keyword evidence="13 14" id="KW-0326">Glycosidase</keyword>
<evidence type="ECO:0000256" key="9">
    <source>
        <dbReference type="ARBA" id="ARBA00022801"/>
    </source>
</evidence>
<dbReference type="Proteomes" id="UP000076586">
    <property type="component" value="Unassembled WGS sequence"/>
</dbReference>
<dbReference type="GO" id="GO:0035485">
    <property type="term" value="F:adenine/guanine mispair binding"/>
    <property type="evidence" value="ECO:0007669"/>
    <property type="project" value="TreeGrafter"/>
</dbReference>
<evidence type="ECO:0000313" key="16">
    <source>
        <dbReference type="EMBL" id="GAT63368.1"/>
    </source>
</evidence>
<dbReference type="InterPro" id="IPR029119">
    <property type="entry name" value="MutY_C"/>
</dbReference>
<keyword evidence="12" id="KW-0234">DNA repair</keyword>
<keyword evidence="8 14" id="KW-0227">DNA damage</keyword>
<keyword evidence="11" id="KW-0411">Iron-sulfur</keyword>
<evidence type="ECO:0000256" key="12">
    <source>
        <dbReference type="ARBA" id="ARBA00023204"/>
    </source>
</evidence>
<dbReference type="InterPro" id="IPR000445">
    <property type="entry name" value="HhH_motif"/>
</dbReference>
<dbReference type="GO" id="GO:0051539">
    <property type="term" value="F:4 iron, 4 sulfur cluster binding"/>
    <property type="evidence" value="ECO:0007669"/>
    <property type="project" value="UniProtKB-UniRule"/>
</dbReference>
<reference evidence="17" key="1">
    <citation type="submission" date="2016-04" db="EMBL/GenBank/DDBJ databases">
        <title>Draft genome sequence of Paludibacter jiangxiensis strain NM7.</title>
        <authorList>
            <person name="Qiu Y."/>
            <person name="Matsuura N."/>
            <person name="Ohashi A."/>
            <person name="Tourlousse M.D."/>
            <person name="Sekiguchi Y."/>
        </authorList>
    </citation>
    <scope>NUCLEOTIDE SEQUENCE [LARGE SCALE GENOMIC DNA]</scope>
    <source>
        <strain evidence="17">NM7</strain>
    </source>
</reference>
<keyword evidence="17" id="KW-1185">Reference proteome</keyword>
<organism evidence="16 17">
    <name type="scientific">Paludibacter jiangxiensis</name>
    <dbReference type="NCBI Taxonomy" id="681398"/>
    <lineage>
        <taxon>Bacteria</taxon>
        <taxon>Pseudomonadati</taxon>
        <taxon>Bacteroidota</taxon>
        <taxon>Bacteroidia</taxon>
        <taxon>Bacteroidales</taxon>
        <taxon>Paludibacteraceae</taxon>
        <taxon>Paludibacter</taxon>
    </lineage>
</organism>
<comment type="catalytic activity">
    <reaction evidence="1 14">
        <text>Hydrolyzes free adenine bases from 7,8-dihydro-8-oxoguanine:adenine mismatched double-stranded DNA, leaving an apurinic site.</text>
        <dbReference type="EC" id="3.2.2.31"/>
    </reaction>
</comment>
<evidence type="ECO:0000256" key="14">
    <source>
        <dbReference type="RuleBase" id="RU365096"/>
    </source>
</evidence>
<dbReference type="PANTHER" id="PTHR42944">
    <property type="entry name" value="ADENINE DNA GLYCOSYLASE"/>
    <property type="match status" value="1"/>
</dbReference>
<dbReference type="InterPro" id="IPR015797">
    <property type="entry name" value="NUDIX_hydrolase-like_dom_sf"/>
</dbReference>
<name>A0A171A7Q2_9BACT</name>
<dbReference type="Pfam" id="PF00633">
    <property type="entry name" value="HHH"/>
    <property type="match status" value="1"/>
</dbReference>
<dbReference type="InterPro" id="IPR003265">
    <property type="entry name" value="HhH-GPD_domain"/>
</dbReference>
<dbReference type="GO" id="GO:0034039">
    <property type="term" value="F:8-oxo-7,8-dihydroguanine DNA N-glycosylase activity"/>
    <property type="evidence" value="ECO:0007669"/>
    <property type="project" value="TreeGrafter"/>
</dbReference>
<protein>
    <recommendedName>
        <fullName evidence="5 14">Adenine DNA glycosylase</fullName>
        <ecNumber evidence="4 14">3.2.2.31</ecNumber>
    </recommendedName>
</protein>
<dbReference type="Gene3D" id="1.10.1670.10">
    <property type="entry name" value="Helix-hairpin-Helix base-excision DNA repair enzymes (C-terminal)"/>
    <property type="match status" value="1"/>
</dbReference>
<evidence type="ECO:0000256" key="2">
    <source>
        <dbReference type="ARBA" id="ARBA00002933"/>
    </source>
</evidence>
<dbReference type="EC" id="3.2.2.31" evidence="4 14"/>
<dbReference type="PANTHER" id="PTHR42944:SF1">
    <property type="entry name" value="ADENINE DNA GLYCOSYLASE"/>
    <property type="match status" value="1"/>
</dbReference>
<dbReference type="SUPFAM" id="SSF55811">
    <property type="entry name" value="Nudix"/>
    <property type="match status" value="1"/>
</dbReference>
<dbReference type="SUPFAM" id="SSF48150">
    <property type="entry name" value="DNA-glycosylase"/>
    <property type="match status" value="1"/>
</dbReference>
<comment type="similarity">
    <text evidence="3 14">Belongs to the Nth/MutY family.</text>
</comment>
<dbReference type="InterPro" id="IPR023170">
    <property type="entry name" value="HhH_base_excis_C"/>
</dbReference>
<dbReference type="InterPro" id="IPR011257">
    <property type="entry name" value="DNA_glycosylase"/>
</dbReference>
<dbReference type="InterPro" id="IPR005760">
    <property type="entry name" value="A/G_AdeGlyc_MutY"/>
</dbReference>
<dbReference type="FunFam" id="1.10.340.30:FF:000002">
    <property type="entry name" value="Adenine DNA glycosylase"/>
    <property type="match status" value="1"/>
</dbReference>
<evidence type="ECO:0000256" key="6">
    <source>
        <dbReference type="ARBA" id="ARBA00022485"/>
    </source>
</evidence>
<evidence type="ECO:0000256" key="7">
    <source>
        <dbReference type="ARBA" id="ARBA00022723"/>
    </source>
</evidence>
<dbReference type="GO" id="GO:0000701">
    <property type="term" value="F:purine-specific mismatch base pair DNA N-glycosylase activity"/>
    <property type="evidence" value="ECO:0007669"/>
    <property type="project" value="UniProtKB-EC"/>
</dbReference>
<dbReference type="CDD" id="cd03431">
    <property type="entry name" value="NUDIX_DNA_Glycosylase_C-MutY"/>
    <property type="match status" value="1"/>
</dbReference>
<comment type="function">
    <text evidence="2">Adenine glycosylase active on G-A mispairs. MutY also corrects error-prone DNA synthesis past GO lesions which are due to the oxidatively damaged form of guanine: 7,8-dihydro-8-oxoguanine (8-oxo-dGTP).</text>
</comment>
<dbReference type="GO" id="GO:0046872">
    <property type="term" value="F:metal ion binding"/>
    <property type="evidence" value="ECO:0007669"/>
    <property type="project" value="UniProtKB-UniRule"/>
</dbReference>
<sequence length="374" mass="43209">MFTMIENDDLQHISSVLTDWYKKNKRDLPWRNIHDPYRIWISEIILQQTRVAQGYDYYLKFTQQFPDVQSLANAPEDEVLKCWQGLGYYSRARNLQAAAKRIMAQHNGKFPSNYDDILALKGIGEYTAAAISSFAFKQPYAVVDGNVFRFLSRYFGIDSPIDSGAGKKQFAKLAGLLLDKLQPDLHNQAIMEFGALQCTPTGPDCMNCPLETSCFAKEQGKISDLPVKEKKTRVTHRFFHHLVFICGEETLLSKRSDKDIWQNLYEFPLYESTKLCSFEEILMEKNWISEIAGLHPIHISYQSKEIKHILSHQIIHAVFYVVNTESTALQLPHFTPVKIEHLNKYPISRLTEKFLKKFSENLSCSKNKYIFTAN</sequence>
<feature type="domain" description="HhH-GPD" evidence="15">
    <location>
        <begin position="45"/>
        <end position="196"/>
    </location>
</feature>
<dbReference type="EMBL" id="BDCR01000003">
    <property type="protein sequence ID" value="GAT63368.1"/>
    <property type="molecule type" value="Genomic_DNA"/>
</dbReference>
<gene>
    <name evidence="16" type="ORF">PJIAN_3694</name>
</gene>
<evidence type="ECO:0000259" key="15">
    <source>
        <dbReference type="SMART" id="SM00478"/>
    </source>
</evidence>